<dbReference type="Pfam" id="PF24883">
    <property type="entry name" value="NPHP3_N"/>
    <property type="match status" value="1"/>
</dbReference>
<dbReference type="PANTHER" id="PTHR10039">
    <property type="entry name" value="AMELOGENIN"/>
    <property type="match status" value="1"/>
</dbReference>
<evidence type="ECO:0000256" key="2">
    <source>
        <dbReference type="SAM" id="MobiDB-lite"/>
    </source>
</evidence>
<keyword evidence="5" id="KW-1185">Reference proteome</keyword>
<gene>
    <name evidence="4" type="ORF">K402DRAFT_403073</name>
</gene>
<evidence type="ECO:0000256" key="1">
    <source>
        <dbReference type="ARBA" id="ARBA00022737"/>
    </source>
</evidence>
<protein>
    <recommendedName>
        <fullName evidence="3">Nephrocystin 3-like N-terminal domain-containing protein</fullName>
    </recommendedName>
</protein>
<evidence type="ECO:0000313" key="5">
    <source>
        <dbReference type="Proteomes" id="UP000800041"/>
    </source>
</evidence>
<dbReference type="Gene3D" id="3.40.50.300">
    <property type="entry name" value="P-loop containing nucleotide triphosphate hydrolases"/>
    <property type="match status" value="1"/>
</dbReference>
<feature type="domain" description="Nephrocystin 3-like N-terminal" evidence="3">
    <location>
        <begin position="374"/>
        <end position="544"/>
    </location>
</feature>
<dbReference type="InterPro" id="IPR036770">
    <property type="entry name" value="Ankyrin_rpt-contain_sf"/>
</dbReference>
<feature type="compositionally biased region" description="Basic and acidic residues" evidence="2">
    <location>
        <begin position="40"/>
        <end position="49"/>
    </location>
</feature>
<dbReference type="EMBL" id="ML977150">
    <property type="protein sequence ID" value="KAF1987853.1"/>
    <property type="molecule type" value="Genomic_DNA"/>
</dbReference>
<dbReference type="SUPFAM" id="SSF48403">
    <property type="entry name" value="Ankyrin repeat"/>
    <property type="match status" value="1"/>
</dbReference>
<reference evidence="4" key="1">
    <citation type="journal article" date="2020" name="Stud. Mycol.">
        <title>101 Dothideomycetes genomes: a test case for predicting lifestyles and emergence of pathogens.</title>
        <authorList>
            <person name="Haridas S."/>
            <person name="Albert R."/>
            <person name="Binder M."/>
            <person name="Bloem J."/>
            <person name="Labutti K."/>
            <person name="Salamov A."/>
            <person name="Andreopoulos B."/>
            <person name="Baker S."/>
            <person name="Barry K."/>
            <person name="Bills G."/>
            <person name="Bluhm B."/>
            <person name="Cannon C."/>
            <person name="Castanera R."/>
            <person name="Culley D."/>
            <person name="Daum C."/>
            <person name="Ezra D."/>
            <person name="Gonzalez J."/>
            <person name="Henrissat B."/>
            <person name="Kuo A."/>
            <person name="Liang C."/>
            <person name="Lipzen A."/>
            <person name="Lutzoni F."/>
            <person name="Magnuson J."/>
            <person name="Mondo S."/>
            <person name="Nolan M."/>
            <person name="Ohm R."/>
            <person name="Pangilinan J."/>
            <person name="Park H.-J."/>
            <person name="Ramirez L."/>
            <person name="Alfaro M."/>
            <person name="Sun H."/>
            <person name="Tritt A."/>
            <person name="Yoshinaga Y."/>
            <person name="Zwiers L.-H."/>
            <person name="Turgeon B."/>
            <person name="Goodwin S."/>
            <person name="Spatafora J."/>
            <person name="Crous P."/>
            <person name="Grigoriev I."/>
        </authorList>
    </citation>
    <scope>NUCLEOTIDE SEQUENCE</scope>
    <source>
        <strain evidence="4">CBS 113979</strain>
    </source>
</reference>
<dbReference type="InterPro" id="IPR027417">
    <property type="entry name" value="P-loop_NTPase"/>
</dbReference>
<name>A0A6G1H3Q0_9PEZI</name>
<dbReference type="OrthoDB" id="5418336at2759"/>
<organism evidence="4 5">
    <name type="scientific">Aulographum hederae CBS 113979</name>
    <dbReference type="NCBI Taxonomy" id="1176131"/>
    <lineage>
        <taxon>Eukaryota</taxon>
        <taxon>Fungi</taxon>
        <taxon>Dikarya</taxon>
        <taxon>Ascomycota</taxon>
        <taxon>Pezizomycotina</taxon>
        <taxon>Dothideomycetes</taxon>
        <taxon>Pleosporomycetidae</taxon>
        <taxon>Aulographales</taxon>
        <taxon>Aulographaceae</taxon>
    </lineage>
</organism>
<feature type="compositionally biased region" description="Basic and acidic residues" evidence="2">
    <location>
        <begin position="60"/>
        <end position="70"/>
    </location>
</feature>
<keyword evidence="1" id="KW-0677">Repeat</keyword>
<sequence length="1377" mass="153739">MAKTTEKNGGLLSLCCSSSTPDSDPPSRPVSVSRAGKSGIRTERQRASKVELTASQTSLKSEKSKGDLSKRFSATLQTKEPEKADTDIVVASIPNGQHATDIHAAAHLNALRSSEDAAAPIPGWKLPHPCLAAAWKQHSGTHEPKLEKYQTADNAAAAQKCRIRTPSDLSAIINTRNTTIDDSQHESFMLWLLDHTQGRTGQNITRGMTVATVAAGANPISGLVVGLFSAAVSLVIELGERFGELKEGLKSIDKVCDLLGQAEDRKMCDQINKTVVEAYTSILRFVCDADSLLHSSDIGLRDVTNWTRRVQDVAAGLESLVKELMQESAINTNQGVADLKDEHYMDQMAECKAELLKVGGNWVLDSDVGQPAKGTCEWLLEQDESVPIEWQNWRDTKESAMLLVTGGIGIGKSVFSEGVAKKLARADRAVAIYHCQDDNIHDTNEEVFRGLLYQLANQSPDASDALTKLWIEERDNKRQPQDLFATETAVRGVFSTSVQACKKDVIFIVDGLNECDEGTWQSVVADFSTIVGSETSKSIKVLIVAQPEPKILEYMDKIKQSKTIKHSDTIELGPIQAGKSEIEAVIDQYVDEFIRDRGVEWQANFLKKGLMENAEGNAQWVYVAVQGLPNMKKAQEPRLRELLSQMTRGGAKKFDGVYSALLRRKAENEVYLPFAQAALRIIAGAGRPLTVKELSFAMISMNRPDNSDVTTLEQLEGFADESQIEADLPPLVRFSGPERTVHLDHSALKEFILNVPAEHWLSSAKDIQKHRALQMQNINELLTELYLDFLSLPVFSELSHVESFRKLLPNRRFSDPLVAKSLLPRFYGYAAQNWPVHTAKTGLTGHLLQKALDLCQGESHQCENWWAAFLYSVGRINEKIYGPWCDAGVVAACFGSMDLARVVFDGPSTTPDIRQNTKRAVSRGQLDVLLLLHERGLASKSDVELCIERAMDLGMDHLVLKHVRRWRTGKSKDEFDTWPTLLKAVLYEEYGSFKELYDRESEATIRAKWGDLLLAVDPYPKRALFKEEARTRGSVQGLVEIISHFLRSRPKELLMHQPKPGLPLLHLVVRWNIPELLDLFLRECSQEERSFLLGDHRLSGGAYELKLGSSYQTVGLTSNMPLLHHAFFACDSEIPMVLLQHPEITASQFEHVDSAPRSFNILFYALRYQTELVVDALLKHKYFPRDFLNSRNKADETPLTFITRSFSSGEDHEKARIAKMLLDAGGDKIEVDQRPKGAQWTALCSAVSDGKLELCRVLIVDAGADWTEVLRFAPGEELPLLKVTTNFSDYRFDLDLFRKGLLDVIKERLKSRGQDLADVISAQSKDHAFNEKDVSLKQNPYDPHIPPTYELQAPPVGIKRTATMDFTPREVQRTTTF</sequence>
<dbReference type="Gene3D" id="1.25.40.20">
    <property type="entry name" value="Ankyrin repeat-containing domain"/>
    <property type="match status" value="1"/>
</dbReference>
<dbReference type="InterPro" id="IPR056884">
    <property type="entry name" value="NPHP3-like_N"/>
</dbReference>
<dbReference type="Proteomes" id="UP000800041">
    <property type="component" value="Unassembled WGS sequence"/>
</dbReference>
<proteinExistence type="predicted"/>
<accession>A0A6G1H3Q0</accession>
<evidence type="ECO:0000259" key="3">
    <source>
        <dbReference type="Pfam" id="PF24883"/>
    </source>
</evidence>
<feature type="compositionally biased region" description="Low complexity" evidence="2">
    <location>
        <begin position="12"/>
        <end position="22"/>
    </location>
</feature>
<feature type="region of interest" description="Disordered" evidence="2">
    <location>
        <begin position="1"/>
        <end position="81"/>
    </location>
</feature>
<dbReference type="PANTHER" id="PTHR10039:SF17">
    <property type="entry name" value="FUNGAL STAND N-TERMINAL GOODBYE DOMAIN-CONTAINING PROTEIN-RELATED"/>
    <property type="match status" value="1"/>
</dbReference>
<evidence type="ECO:0000313" key="4">
    <source>
        <dbReference type="EMBL" id="KAF1987853.1"/>
    </source>
</evidence>